<dbReference type="Proteomes" id="UP000821853">
    <property type="component" value="Chromosome 4"/>
</dbReference>
<evidence type="ECO:0000256" key="1">
    <source>
        <dbReference type="SAM" id="MobiDB-lite"/>
    </source>
</evidence>
<comment type="caution">
    <text evidence="2">The sequence shown here is derived from an EMBL/GenBank/DDBJ whole genome shotgun (WGS) entry which is preliminary data.</text>
</comment>
<protein>
    <submittedName>
        <fullName evidence="2">Uncharacterized protein</fullName>
    </submittedName>
</protein>
<evidence type="ECO:0000313" key="3">
    <source>
        <dbReference type="Proteomes" id="UP000821853"/>
    </source>
</evidence>
<proteinExistence type="predicted"/>
<organism evidence="2 3">
    <name type="scientific">Haemaphysalis longicornis</name>
    <name type="common">Bush tick</name>
    <dbReference type="NCBI Taxonomy" id="44386"/>
    <lineage>
        <taxon>Eukaryota</taxon>
        <taxon>Metazoa</taxon>
        <taxon>Ecdysozoa</taxon>
        <taxon>Arthropoda</taxon>
        <taxon>Chelicerata</taxon>
        <taxon>Arachnida</taxon>
        <taxon>Acari</taxon>
        <taxon>Parasitiformes</taxon>
        <taxon>Ixodida</taxon>
        <taxon>Ixodoidea</taxon>
        <taxon>Ixodidae</taxon>
        <taxon>Haemaphysalinae</taxon>
        <taxon>Haemaphysalis</taxon>
    </lineage>
</organism>
<evidence type="ECO:0000313" key="2">
    <source>
        <dbReference type="EMBL" id="KAH9372525.1"/>
    </source>
</evidence>
<sequence>MPLPTPHRDLTRKEATTLRQIQAQAIWTPVLARHICPAVYTTDICQQCQQARATQRHLLWNCTPPDRLDEAMPPAMRSKITSQDPGDQRDVVQHVLDILARQQPKTSPSRVGMSRLPPQAV</sequence>
<gene>
    <name evidence="2" type="ORF">HPB48_021551</name>
</gene>
<keyword evidence="3" id="KW-1185">Reference proteome</keyword>
<reference evidence="2 3" key="1">
    <citation type="journal article" date="2020" name="Cell">
        <title>Large-Scale Comparative Analyses of Tick Genomes Elucidate Their Genetic Diversity and Vector Capacities.</title>
        <authorList>
            <consortium name="Tick Genome and Microbiome Consortium (TIGMIC)"/>
            <person name="Jia N."/>
            <person name="Wang J."/>
            <person name="Shi W."/>
            <person name="Du L."/>
            <person name="Sun Y."/>
            <person name="Zhan W."/>
            <person name="Jiang J.F."/>
            <person name="Wang Q."/>
            <person name="Zhang B."/>
            <person name="Ji P."/>
            <person name="Bell-Sakyi L."/>
            <person name="Cui X.M."/>
            <person name="Yuan T.T."/>
            <person name="Jiang B.G."/>
            <person name="Yang W.F."/>
            <person name="Lam T.T."/>
            <person name="Chang Q.C."/>
            <person name="Ding S.J."/>
            <person name="Wang X.J."/>
            <person name="Zhu J.G."/>
            <person name="Ruan X.D."/>
            <person name="Zhao L."/>
            <person name="Wei J.T."/>
            <person name="Ye R.Z."/>
            <person name="Que T.C."/>
            <person name="Du C.H."/>
            <person name="Zhou Y.H."/>
            <person name="Cheng J.X."/>
            <person name="Dai P.F."/>
            <person name="Guo W.B."/>
            <person name="Han X.H."/>
            <person name="Huang E.J."/>
            <person name="Li L.F."/>
            <person name="Wei W."/>
            <person name="Gao Y.C."/>
            <person name="Liu J.Z."/>
            <person name="Shao H.Z."/>
            <person name="Wang X."/>
            <person name="Wang C.C."/>
            <person name="Yang T.C."/>
            <person name="Huo Q.B."/>
            <person name="Li W."/>
            <person name="Chen H.Y."/>
            <person name="Chen S.E."/>
            <person name="Zhou L.G."/>
            <person name="Ni X.B."/>
            <person name="Tian J.H."/>
            <person name="Sheng Y."/>
            <person name="Liu T."/>
            <person name="Pan Y.S."/>
            <person name="Xia L.Y."/>
            <person name="Li J."/>
            <person name="Zhao F."/>
            <person name="Cao W.C."/>
        </authorList>
    </citation>
    <scope>NUCLEOTIDE SEQUENCE [LARGE SCALE GENOMIC DNA]</scope>
    <source>
        <strain evidence="2">HaeL-2018</strain>
    </source>
</reference>
<feature type="region of interest" description="Disordered" evidence="1">
    <location>
        <begin position="67"/>
        <end position="121"/>
    </location>
</feature>
<name>A0A9J6GAV7_HAELO</name>
<dbReference type="VEuPathDB" id="VectorBase:HLOH_057329"/>
<dbReference type="AlphaFoldDB" id="A0A9J6GAV7"/>
<accession>A0A9J6GAV7</accession>
<dbReference type="EMBL" id="JABSTR010000006">
    <property type="protein sequence ID" value="KAH9372525.1"/>
    <property type="molecule type" value="Genomic_DNA"/>
</dbReference>